<proteinExistence type="predicted"/>
<keyword evidence="2" id="KW-1185">Reference proteome</keyword>
<dbReference type="VEuPathDB" id="MicrosporidiaDB:EDEG_00976"/>
<dbReference type="Proteomes" id="UP000003163">
    <property type="component" value="Unassembled WGS sequence"/>
</dbReference>
<dbReference type="InParanoid" id="J9DBG6"/>
<name>J9DBG6_EDHAE</name>
<evidence type="ECO:0000313" key="1">
    <source>
        <dbReference type="EMBL" id="EJW04839.1"/>
    </source>
</evidence>
<reference evidence="2" key="2">
    <citation type="submission" date="2015-07" db="EMBL/GenBank/DDBJ databases">
        <title>Contrasting host-pathogen interactions and genome evolution in two generalist and specialist microsporidian pathogens of mosquitoes.</title>
        <authorList>
            <consortium name="The Broad Institute Genomics Platform"/>
            <consortium name="The Broad Institute Genome Sequencing Center for Infectious Disease"/>
            <person name="Cuomo C.A."/>
            <person name="Sanscrainte N.D."/>
            <person name="Goldberg J.M."/>
            <person name="Heiman D."/>
            <person name="Young S."/>
            <person name="Zeng Q."/>
            <person name="Becnel J.J."/>
            <person name="Birren B.W."/>
        </authorList>
    </citation>
    <scope>NUCLEOTIDE SEQUENCE [LARGE SCALE GENOMIC DNA]</scope>
    <source>
        <strain evidence="2">USNM 41457</strain>
    </source>
</reference>
<sequence length="318" mass="37718">MKVFGTLNFFSKQVFKTFSAIIMLLLLLLAFLSPLSDSLNIRRQNKNEVRMKYGQPLNIAHEITKRSYPNIEENGYYVNQTAVSNNYIIDSLYSSLGSQENGFFFEDNFNNNNDFSLTQEKALKHIREHNNSILFQFTVSDIFGTLLFNSFTEVKDEGDEFRWKYKLHKQLLDFPHVRRLMSESITEQISGLEKEGIFISKMCDHIARFEEISNTNFDYSRNNLGAESFCDDEETKIPKNFITTTTTYEKENMRFISKFNHIFDLYWKRVFLITKNNEKTLTEFGVDFFDFYNLNKNVFTLYNVRELRFYPLIIKQLD</sequence>
<accession>J9DBG6</accession>
<gene>
    <name evidence="1" type="ORF">EDEG_00976</name>
</gene>
<protein>
    <submittedName>
        <fullName evidence="1">Uncharacterized protein</fullName>
    </submittedName>
</protein>
<reference evidence="1 2" key="1">
    <citation type="submission" date="2011-08" db="EMBL/GenBank/DDBJ databases">
        <authorList>
            <person name="Liu Z.J."/>
            <person name="Shi F.L."/>
            <person name="Lu J.Q."/>
            <person name="Li M."/>
            <person name="Wang Z.L."/>
        </authorList>
    </citation>
    <scope>NUCLEOTIDE SEQUENCE [LARGE SCALE GENOMIC DNA]</scope>
    <source>
        <strain evidence="1 2">USNM 41457</strain>
    </source>
</reference>
<dbReference type="EMBL" id="AFBI03000013">
    <property type="protein sequence ID" value="EJW04839.1"/>
    <property type="molecule type" value="Genomic_DNA"/>
</dbReference>
<dbReference type="AlphaFoldDB" id="J9DBG6"/>
<evidence type="ECO:0000313" key="2">
    <source>
        <dbReference type="Proteomes" id="UP000003163"/>
    </source>
</evidence>
<comment type="caution">
    <text evidence="1">The sequence shown here is derived from an EMBL/GenBank/DDBJ whole genome shotgun (WGS) entry which is preliminary data.</text>
</comment>
<dbReference type="HOGENOM" id="CLU_874441_0_0_1"/>
<organism evidence="1 2">
    <name type="scientific">Edhazardia aedis (strain USNM 41457)</name>
    <name type="common">Microsporidian parasite</name>
    <dbReference type="NCBI Taxonomy" id="1003232"/>
    <lineage>
        <taxon>Eukaryota</taxon>
        <taxon>Fungi</taxon>
        <taxon>Fungi incertae sedis</taxon>
        <taxon>Microsporidia</taxon>
        <taxon>Edhazardia</taxon>
    </lineage>
</organism>